<comment type="caution">
    <text evidence="1">The sequence shown here is derived from an EMBL/GenBank/DDBJ whole genome shotgun (WGS) entry which is preliminary data.</text>
</comment>
<protein>
    <submittedName>
        <fullName evidence="1">Spore cortex-lytic protein</fullName>
    </submittedName>
</protein>
<dbReference type="Proteomes" id="UP000660861">
    <property type="component" value="Unassembled WGS sequence"/>
</dbReference>
<gene>
    <name evidence="1" type="ORF">H8709_08140</name>
</gene>
<reference evidence="1" key="1">
    <citation type="submission" date="2020-08" db="EMBL/GenBank/DDBJ databases">
        <title>Genome public.</title>
        <authorList>
            <person name="Liu C."/>
            <person name="Sun Q."/>
        </authorList>
    </citation>
    <scope>NUCLEOTIDE SEQUENCE</scope>
    <source>
        <strain evidence="1">NSJ-54</strain>
    </source>
</reference>
<dbReference type="AlphaFoldDB" id="A0A926IC68"/>
<evidence type="ECO:0000313" key="1">
    <source>
        <dbReference type="EMBL" id="MBC8570795.1"/>
    </source>
</evidence>
<proteinExistence type="predicted"/>
<keyword evidence="2" id="KW-1185">Reference proteome</keyword>
<organism evidence="1 2">
    <name type="scientific">Zongyangia hominis</name>
    <dbReference type="NCBI Taxonomy" id="2763677"/>
    <lineage>
        <taxon>Bacteria</taxon>
        <taxon>Bacillati</taxon>
        <taxon>Bacillota</taxon>
        <taxon>Clostridia</taxon>
        <taxon>Eubacteriales</taxon>
        <taxon>Oscillospiraceae</taxon>
        <taxon>Zongyangia</taxon>
    </lineage>
</organism>
<evidence type="ECO:0000313" key="2">
    <source>
        <dbReference type="Proteomes" id="UP000660861"/>
    </source>
</evidence>
<name>A0A926IC68_9FIRM</name>
<dbReference type="RefSeq" id="WP_262397889.1">
    <property type="nucleotide sequence ID" value="NZ_JACRTC010000005.1"/>
</dbReference>
<sequence>MPSQGYLFARVFTSDAMIPVEDATVTVTQISPEGLVELLAVWLTDESGKTDMLMVPTPDLAASQAPSEEQPFASVNITAEHPLYERIIVRDVQVFPNTVSEQELQLIPLNEFPEVWDQTESFDVPPQNL</sequence>
<dbReference type="EMBL" id="JACRTC010000005">
    <property type="protein sequence ID" value="MBC8570795.1"/>
    <property type="molecule type" value="Genomic_DNA"/>
</dbReference>
<accession>A0A926IC68</accession>